<keyword evidence="4 13" id="KW-0645">Protease</keyword>
<evidence type="ECO:0000313" key="14">
    <source>
        <dbReference type="Proteomes" id="UP000887540"/>
    </source>
</evidence>
<dbReference type="EC" id="3.4.-.-" evidence="13"/>
<evidence type="ECO:0000256" key="7">
    <source>
        <dbReference type="ARBA" id="ARBA00022729"/>
    </source>
</evidence>
<evidence type="ECO:0000256" key="11">
    <source>
        <dbReference type="ARBA" id="ARBA00023136"/>
    </source>
</evidence>
<keyword evidence="13" id="KW-0879">Wnt signaling pathway</keyword>
<organism evidence="14 15">
    <name type="scientific">Acrobeloides nanus</name>
    <dbReference type="NCBI Taxonomy" id="290746"/>
    <lineage>
        <taxon>Eukaryota</taxon>
        <taxon>Metazoa</taxon>
        <taxon>Ecdysozoa</taxon>
        <taxon>Nematoda</taxon>
        <taxon>Chromadorea</taxon>
        <taxon>Rhabditida</taxon>
        <taxon>Tylenchina</taxon>
        <taxon>Cephalobomorpha</taxon>
        <taxon>Cephaloboidea</taxon>
        <taxon>Cephalobidae</taxon>
        <taxon>Acrobeloides</taxon>
    </lineage>
</organism>
<keyword evidence="9 13" id="KW-1133">Transmembrane helix</keyword>
<keyword evidence="6 13" id="KW-0479">Metal-binding</keyword>
<evidence type="ECO:0000256" key="5">
    <source>
        <dbReference type="ARBA" id="ARBA00022692"/>
    </source>
</evidence>
<keyword evidence="11 13" id="KW-0472">Membrane</keyword>
<evidence type="ECO:0000256" key="6">
    <source>
        <dbReference type="ARBA" id="ARBA00022723"/>
    </source>
</evidence>
<reference evidence="15" key="1">
    <citation type="submission" date="2022-11" db="UniProtKB">
        <authorList>
            <consortium name="WormBaseParasite"/>
        </authorList>
    </citation>
    <scope>IDENTIFICATION</scope>
</reference>
<keyword evidence="7 13" id="KW-0732">Signal</keyword>
<dbReference type="PANTHER" id="PTHR31120:SF6">
    <property type="entry name" value="METALLOPROTEASE TIKI HOMOLOG"/>
    <property type="match status" value="1"/>
</dbReference>
<dbReference type="PANTHER" id="PTHR31120">
    <property type="entry name" value="METALLOPROTEASE TIKI"/>
    <property type="match status" value="1"/>
</dbReference>
<dbReference type="Proteomes" id="UP000887540">
    <property type="component" value="Unplaced"/>
</dbReference>
<keyword evidence="12" id="KW-0325">Glycoprotein</keyword>
<evidence type="ECO:0000256" key="10">
    <source>
        <dbReference type="ARBA" id="ARBA00023049"/>
    </source>
</evidence>
<evidence type="ECO:0000256" key="3">
    <source>
        <dbReference type="ARBA" id="ARBA00008261"/>
    </source>
</evidence>
<evidence type="ECO:0000256" key="9">
    <source>
        <dbReference type="ARBA" id="ARBA00022989"/>
    </source>
</evidence>
<dbReference type="GO" id="GO:0030178">
    <property type="term" value="P:negative regulation of Wnt signaling pathway"/>
    <property type="evidence" value="ECO:0007669"/>
    <property type="project" value="UniProtKB-UniRule"/>
</dbReference>
<dbReference type="Pfam" id="PF01963">
    <property type="entry name" value="TraB_PrgY_gumN"/>
    <property type="match status" value="1"/>
</dbReference>
<dbReference type="GO" id="GO:0046872">
    <property type="term" value="F:metal ion binding"/>
    <property type="evidence" value="ECO:0007669"/>
    <property type="project" value="UniProtKB-UniRule"/>
</dbReference>
<evidence type="ECO:0000256" key="8">
    <source>
        <dbReference type="ARBA" id="ARBA00022801"/>
    </source>
</evidence>
<evidence type="ECO:0000256" key="4">
    <source>
        <dbReference type="ARBA" id="ARBA00022670"/>
    </source>
</evidence>
<keyword evidence="13" id="KW-1003">Cell membrane</keyword>
<dbReference type="GO" id="GO:0005886">
    <property type="term" value="C:plasma membrane"/>
    <property type="evidence" value="ECO:0007669"/>
    <property type="project" value="UniProtKB-SubCell"/>
</dbReference>
<sequence length="387" mass="45183">MLNARSYLFGTIHVAYTEVWDYVSDKVKEAFDEADSIVFELKLHDPETIETLMRCKNLEDGMRIRDILPFDIYMKLKLYMKQFRQNLYQWSYKKHSNSKSNAKKHARHLYSSLVGDWETKKPVWLLFLLYQISETFTMEKRDSAPMFDVFLAHKALNQGKRIHSIESPEEQCNPLTSVNDEQIVFAINYTLSYLDFISRVREARNQNGIENESISQTSMEDLIRRYRCGDLEESIFTMKKFAHSGFSVNPEIDVIAHQIDRQIVDDIIVKRNIRMASRIQGLLQSRPSTSFFFALGTGHYLGEESIINLLEENGYFVSPVTDDEEILGYLRAAEARGTKFNELWIRDVPEDKLQISISMLEMSNSSCSNFVFSIYLLIFLLMVIFYS</sequence>
<dbReference type="GO" id="GO:0016055">
    <property type="term" value="P:Wnt signaling pathway"/>
    <property type="evidence" value="ECO:0007669"/>
    <property type="project" value="UniProtKB-KW"/>
</dbReference>
<comment type="function">
    <text evidence="13">Metalloprotease that acts as a negative regulator of the Wnt signaling pathway.</text>
</comment>
<comment type="subcellular location">
    <subcellularLocation>
        <location evidence="13">Cell membrane</location>
        <topology evidence="13">Single-pass type I membrane protein</topology>
    </subcellularLocation>
    <subcellularLocation>
        <location evidence="2">Membrane</location>
        <topology evidence="2">Single-pass type I membrane protein</topology>
    </subcellularLocation>
</comment>
<proteinExistence type="inferred from homology"/>
<comment type="cofactor">
    <cofactor evidence="13">
        <name>Mn(2+)</name>
        <dbReference type="ChEBI" id="CHEBI:29035"/>
    </cofactor>
    <cofactor evidence="13">
        <name>Co(2+)</name>
        <dbReference type="ChEBI" id="CHEBI:48828"/>
    </cofactor>
    <text evidence="13">Divalent metal cations. Mn(2+) or Co(2+).</text>
</comment>
<dbReference type="WBParaSite" id="ACRNAN_scaffold984.g32179.t1">
    <property type="protein sequence ID" value="ACRNAN_scaffold984.g32179.t1"/>
    <property type="gene ID" value="ACRNAN_scaffold984.g32179"/>
</dbReference>
<keyword evidence="5 13" id="KW-0812">Transmembrane</keyword>
<evidence type="ECO:0000256" key="1">
    <source>
        <dbReference type="ARBA" id="ARBA00001941"/>
    </source>
</evidence>
<evidence type="ECO:0000256" key="12">
    <source>
        <dbReference type="ARBA" id="ARBA00023180"/>
    </source>
</evidence>
<dbReference type="CDD" id="cd14789">
    <property type="entry name" value="Tiki"/>
    <property type="match status" value="1"/>
</dbReference>
<comment type="similarity">
    <text evidence="3 13">Belongs to the TIKI family.</text>
</comment>
<keyword evidence="8 13" id="KW-0378">Hydrolase</keyword>
<dbReference type="InterPro" id="IPR040230">
    <property type="entry name" value="TIKI1/2-like"/>
</dbReference>
<dbReference type="GO" id="GO:0004222">
    <property type="term" value="F:metalloendopeptidase activity"/>
    <property type="evidence" value="ECO:0007669"/>
    <property type="project" value="UniProtKB-UniRule"/>
</dbReference>
<accession>A0A914EQT7</accession>
<name>A0A914EQT7_9BILA</name>
<keyword evidence="14" id="KW-1185">Reference proteome</keyword>
<evidence type="ECO:0000256" key="2">
    <source>
        <dbReference type="ARBA" id="ARBA00004479"/>
    </source>
</evidence>
<dbReference type="GO" id="GO:0006508">
    <property type="term" value="P:proteolysis"/>
    <property type="evidence" value="ECO:0007669"/>
    <property type="project" value="UniProtKB-KW"/>
</dbReference>
<feature type="transmembrane region" description="Helical" evidence="13">
    <location>
        <begin position="370"/>
        <end position="386"/>
    </location>
</feature>
<evidence type="ECO:0000313" key="15">
    <source>
        <dbReference type="WBParaSite" id="ACRNAN_scaffold984.g32179.t1"/>
    </source>
</evidence>
<dbReference type="AlphaFoldDB" id="A0A914EQT7"/>
<comment type="cofactor">
    <cofactor evidence="1">
        <name>Co(2+)</name>
        <dbReference type="ChEBI" id="CHEBI:48828"/>
    </cofactor>
</comment>
<evidence type="ECO:0000256" key="13">
    <source>
        <dbReference type="RuleBase" id="RU369069"/>
    </source>
</evidence>
<keyword evidence="10 13" id="KW-0482">Metalloprotease</keyword>
<protein>
    <recommendedName>
        <fullName evidence="13">Metalloprotease TIKI homolog</fullName>
        <ecNumber evidence="13">3.4.-.-</ecNumber>
    </recommendedName>
</protein>
<dbReference type="InterPro" id="IPR002816">
    <property type="entry name" value="TraB/PrgY/GumN_fam"/>
</dbReference>